<dbReference type="Pfam" id="PF07679">
    <property type="entry name" value="I-set"/>
    <property type="match status" value="1"/>
</dbReference>
<gene>
    <name evidence="7" type="ORF">JOQ06_025401</name>
</gene>
<feature type="domain" description="Ig-like" evidence="6">
    <location>
        <begin position="355"/>
        <end position="434"/>
    </location>
</feature>
<comment type="caution">
    <text evidence="7">The sequence shown here is derived from an EMBL/GenBank/DDBJ whole genome shotgun (WGS) entry which is preliminary data.</text>
</comment>
<feature type="domain" description="Ig-like" evidence="6">
    <location>
        <begin position="438"/>
        <end position="513"/>
    </location>
</feature>
<feature type="domain" description="Ig-like" evidence="6">
    <location>
        <begin position="80"/>
        <end position="164"/>
    </location>
</feature>
<dbReference type="SMART" id="SM00409">
    <property type="entry name" value="IG"/>
    <property type="match status" value="10"/>
</dbReference>
<dbReference type="InterPro" id="IPR007110">
    <property type="entry name" value="Ig-like_dom"/>
</dbReference>
<evidence type="ECO:0000313" key="7">
    <source>
        <dbReference type="EMBL" id="KAJ4931102.1"/>
    </source>
</evidence>
<dbReference type="SMART" id="SM00408">
    <property type="entry name" value="IGc2"/>
    <property type="match status" value="9"/>
</dbReference>
<keyword evidence="1 5" id="KW-0732">Signal</keyword>
<feature type="domain" description="Ig-like" evidence="6">
    <location>
        <begin position="707"/>
        <end position="786"/>
    </location>
</feature>
<evidence type="ECO:0000256" key="5">
    <source>
        <dbReference type="SAM" id="SignalP"/>
    </source>
</evidence>
<keyword evidence="2" id="KW-1015">Disulfide bond</keyword>
<feature type="chain" id="PRO_5042266139" description="Ig-like domain-containing protein" evidence="5">
    <location>
        <begin position="20"/>
        <end position="995"/>
    </location>
</feature>
<dbReference type="PROSITE" id="PS50835">
    <property type="entry name" value="IG_LIKE"/>
    <property type="match status" value="10"/>
</dbReference>
<dbReference type="InterPro" id="IPR003599">
    <property type="entry name" value="Ig_sub"/>
</dbReference>
<dbReference type="Gene3D" id="2.60.40.10">
    <property type="entry name" value="Immunoglobulins"/>
    <property type="match status" value="10"/>
</dbReference>
<evidence type="ECO:0000256" key="3">
    <source>
        <dbReference type="ARBA" id="ARBA00023180"/>
    </source>
</evidence>
<dbReference type="AlphaFoldDB" id="A0AAD6FDN2"/>
<sequence length="995" mass="108841">MDVRVVLLILATTITTTGSQKIYASRNPLAVGSSVTLFSQDIVTMGTWISDNTLIVFIAPKNVHIANSWKDRLTLSVQVPISNVSLTASATDLVEFNDTAVLTCSVLNGTSLSYVWMKGSTEVAVGAGVQLSDEGATLIMVGVTRYDEGSYRCNVSNGVSDAISPPVHLNIYYGPSNTTMTITPMRSAYITGSNISLSCSAESNPPAGVQWMLNGVNLNHFDPELQLEMVAENKSGNYKCILHNTVTSRFTSESGMIRIFTPIAAVVVNPIGGPPILHEQYILHCEVTGYVGNIQWSRNGQPITADNTTVIDMTNRTLLLKPVQLSDNGNYRCEASSPVSNMTSHPYTVEVNYGPMTPVIAAPSMALTGQMVTLNCSSDSHPPSHISWYFNGSLQATTSELVIGPLTFNMSGQYTCMAHNNITCKNSSADTMLTILAPVTMASIKIVGAQPIMNHTFTLTCETAGSVHYIGWMYNLSQLHADNTKNISMDNTTLTFNPVTNADNGDYRCEANNALSHFVGPIFSLEVFYGPEMPAIMGPNAAKRGDNATFSCYASSNPLCSYEWFFNGFVVSNASEYVASLLTDESSVMYTCMAYNNITGKNSTADKMLTVFDPIEDVQIETPMNPAIVGHFYDLTCNVTGTAEHFYWMKNGELLHEDNRTVFHMDNKIVTFNPLELNDTGLYQCMALNPFWNKTSPSYMLLINYGPETPMIDGPAFAEEGHSAVFTCSAKSVPPSDYNWWFNGSSVANSSVFTTDPLSSNMSGEYTCLAYNNVTENNSTNSKMLTVIEAISSVMIRITTVPINSDNFTLTCDVSGPYDMIYWMKDNMHLNMTNSTANPLMSYHIKNNMLYFTPVNRVDDGTYECVATNQAGQHKSPTYMLLVNYGPLNVRISGPDKANMGSSVSLTCSAETQPDCDFHWFFNNPLSPSVEAGPVITFSVTKENAGFYVCRARNPVTNIEAFQSKIFMVIGHASALHFHSRGVLMLMGVFALTFN</sequence>
<dbReference type="SUPFAM" id="SSF48726">
    <property type="entry name" value="Immunoglobulin"/>
    <property type="match status" value="8"/>
</dbReference>
<proteinExistence type="predicted"/>
<dbReference type="PANTHER" id="PTHR44337:SF20">
    <property type="entry name" value="CARCINOEMBRYONIC ANTIGEN-RELATED CELL ADHESION MOLECULE 5-RELATED"/>
    <property type="match status" value="1"/>
</dbReference>
<dbReference type="Proteomes" id="UP001219934">
    <property type="component" value="Unassembled WGS sequence"/>
</dbReference>
<keyword evidence="4" id="KW-0393">Immunoglobulin domain</keyword>
<evidence type="ECO:0000259" key="6">
    <source>
        <dbReference type="PROSITE" id="PS50835"/>
    </source>
</evidence>
<dbReference type="InterPro" id="IPR003598">
    <property type="entry name" value="Ig_sub2"/>
</dbReference>
<dbReference type="PANTHER" id="PTHR44337">
    <property type="entry name" value="CARCINOEMBRYONIC ANTIGEN-RELATED CELL ADHESION MOLECULE 8"/>
    <property type="match status" value="1"/>
</dbReference>
<evidence type="ECO:0000256" key="2">
    <source>
        <dbReference type="ARBA" id="ARBA00023157"/>
    </source>
</evidence>
<dbReference type="InterPro" id="IPR013783">
    <property type="entry name" value="Ig-like_fold"/>
</dbReference>
<feature type="signal peptide" evidence="5">
    <location>
        <begin position="1"/>
        <end position="19"/>
    </location>
</feature>
<accession>A0AAD6FDN2</accession>
<feature type="domain" description="Ig-like" evidence="6">
    <location>
        <begin position="175"/>
        <end position="251"/>
    </location>
</feature>
<dbReference type="EMBL" id="JAPTMU010000015">
    <property type="protein sequence ID" value="KAJ4931102.1"/>
    <property type="molecule type" value="Genomic_DNA"/>
</dbReference>
<keyword evidence="3" id="KW-0325">Glycoprotein</keyword>
<dbReference type="CDD" id="cd00096">
    <property type="entry name" value="Ig"/>
    <property type="match status" value="1"/>
</dbReference>
<feature type="domain" description="Ig-like" evidence="6">
    <location>
        <begin position="805"/>
        <end position="878"/>
    </location>
</feature>
<evidence type="ECO:0000256" key="4">
    <source>
        <dbReference type="ARBA" id="ARBA00023319"/>
    </source>
</evidence>
<feature type="domain" description="Ig-like" evidence="6">
    <location>
        <begin position="262"/>
        <end position="350"/>
    </location>
</feature>
<evidence type="ECO:0000313" key="8">
    <source>
        <dbReference type="Proteomes" id="UP001219934"/>
    </source>
</evidence>
<evidence type="ECO:0000256" key="1">
    <source>
        <dbReference type="ARBA" id="ARBA00022729"/>
    </source>
</evidence>
<feature type="domain" description="Ig-like" evidence="6">
    <location>
        <begin position="614"/>
        <end position="704"/>
    </location>
</feature>
<name>A0AAD6FDN2_9TELE</name>
<reference evidence="7" key="1">
    <citation type="submission" date="2022-11" db="EMBL/GenBank/DDBJ databases">
        <title>Chromosome-level genome of Pogonophryne albipinna.</title>
        <authorList>
            <person name="Jo E."/>
        </authorList>
    </citation>
    <scope>NUCLEOTIDE SEQUENCE</scope>
    <source>
        <strain evidence="7">SGF0006</strain>
        <tissue evidence="7">Muscle</tissue>
    </source>
</reference>
<keyword evidence="8" id="KW-1185">Reference proteome</keyword>
<dbReference type="InterPro" id="IPR052598">
    <property type="entry name" value="IgSF_CEA-related"/>
</dbReference>
<dbReference type="InterPro" id="IPR013098">
    <property type="entry name" value="Ig_I-set"/>
</dbReference>
<dbReference type="Pfam" id="PF13927">
    <property type="entry name" value="Ig_3"/>
    <property type="match status" value="8"/>
</dbReference>
<organism evidence="7 8">
    <name type="scientific">Pogonophryne albipinna</name>
    <dbReference type="NCBI Taxonomy" id="1090488"/>
    <lineage>
        <taxon>Eukaryota</taxon>
        <taxon>Metazoa</taxon>
        <taxon>Chordata</taxon>
        <taxon>Craniata</taxon>
        <taxon>Vertebrata</taxon>
        <taxon>Euteleostomi</taxon>
        <taxon>Actinopterygii</taxon>
        <taxon>Neopterygii</taxon>
        <taxon>Teleostei</taxon>
        <taxon>Neoteleostei</taxon>
        <taxon>Acanthomorphata</taxon>
        <taxon>Eupercaria</taxon>
        <taxon>Perciformes</taxon>
        <taxon>Notothenioidei</taxon>
        <taxon>Pogonophryne</taxon>
    </lineage>
</organism>
<dbReference type="InterPro" id="IPR036179">
    <property type="entry name" value="Ig-like_dom_sf"/>
</dbReference>
<protein>
    <recommendedName>
        <fullName evidence="6">Ig-like domain-containing protein</fullName>
    </recommendedName>
</protein>
<feature type="domain" description="Ig-like" evidence="6">
    <location>
        <begin position="887"/>
        <end position="967"/>
    </location>
</feature>
<feature type="domain" description="Ig-like" evidence="6">
    <location>
        <begin position="531"/>
        <end position="610"/>
    </location>
</feature>